<dbReference type="RefSeq" id="WP_343800171.1">
    <property type="nucleotide sequence ID" value="NZ_BAAADJ010000047.1"/>
</dbReference>
<name>A0ABN0WG61_9BACI</name>
<dbReference type="EMBL" id="BAAADJ010000047">
    <property type="protein sequence ID" value="GAA0336502.1"/>
    <property type="molecule type" value="Genomic_DNA"/>
</dbReference>
<gene>
    <name evidence="2" type="ORF">GCM10008967_28570</name>
</gene>
<sequence length="56" mass="6509">MWWFVITVIGVLLLAFLIDFRRKKRRNDKDTKRIDPSIRKGKEGSDWNSGDGPAGF</sequence>
<organism evidence="2 3">
    <name type="scientific">Bacillus carboniphilus</name>
    <dbReference type="NCBI Taxonomy" id="86663"/>
    <lineage>
        <taxon>Bacteria</taxon>
        <taxon>Bacillati</taxon>
        <taxon>Bacillota</taxon>
        <taxon>Bacilli</taxon>
        <taxon>Bacillales</taxon>
        <taxon>Bacillaceae</taxon>
        <taxon>Bacillus</taxon>
    </lineage>
</organism>
<proteinExistence type="predicted"/>
<reference evidence="2 3" key="1">
    <citation type="journal article" date="2019" name="Int. J. Syst. Evol. Microbiol.">
        <title>The Global Catalogue of Microorganisms (GCM) 10K type strain sequencing project: providing services to taxonomists for standard genome sequencing and annotation.</title>
        <authorList>
            <consortium name="The Broad Institute Genomics Platform"/>
            <consortium name="The Broad Institute Genome Sequencing Center for Infectious Disease"/>
            <person name="Wu L."/>
            <person name="Ma J."/>
        </authorList>
    </citation>
    <scope>NUCLEOTIDE SEQUENCE [LARGE SCALE GENOMIC DNA]</scope>
    <source>
        <strain evidence="2 3">JCM 9731</strain>
    </source>
</reference>
<evidence type="ECO:0000313" key="3">
    <source>
        <dbReference type="Proteomes" id="UP001500782"/>
    </source>
</evidence>
<comment type="caution">
    <text evidence="2">The sequence shown here is derived from an EMBL/GenBank/DDBJ whole genome shotgun (WGS) entry which is preliminary data.</text>
</comment>
<accession>A0ABN0WG61</accession>
<protein>
    <submittedName>
        <fullName evidence="2">Uncharacterized protein</fullName>
    </submittedName>
</protein>
<evidence type="ECO:0000256" key="1">
    <source>
        <dbReference type="SAM" id="MobiDB-lite"/>
    </source>
</evidence>
<evidence type="ECO:0000313" key="2">
    <source>
        <dbReference type="EMBL" id="GAA0336502.1"/>
    </source>
</evidence>
<feature type="compositionally biased region" description="Basic and acidic residues" evidence="1">
    <location>
        <begin position="27"/>
        <end position="45"/>
    </location>
</feature>
<dbReference type="Proteomes" id="UP001500782">
    <property type="component" value="Unassembled WGS sequence"/>
</dbReference>
<keyword evidence="3" id="KW-1185">Reference proteome</keyword>
<feature type="region of interest" description="Disordered" evidence="1">
    <location>
        <begin position="26"/>
        <end position="56"/>
    </location>
</feature>